<comment type="caution">
    <text evidence="13">The sequence shown here is derived from an EMBL/GenBank/DDBJ whole genome shotgun (WGS) entry which is preliminary data.</text>
</comment>
<dbReference type="KEGG" id="ahs:AHALO_2228"/>
<evidence type="ECO:0000256" key="8">
    <source>
        <dbReference type="ARBA" id="ARBA00023306"/>
    </source>
</evidence>
<dbReference type="InterPro" id="IPR018109">
    <property type="entry name" value="Folylpolyglutamate_synth_CS"/>
</dbReference>
<evidence type="ECO:0000259" key="11">
    <source>
        <dbReference type="Pfam" id="PF02875"/>
    </source>
</evidence>
<dbReference type="EMBL" id="NXIF01000031">
    <property type="protein sequence ID" value="PKI80640.1"/>
    <property type="molecule type" value="Genomic_DNA"/>
</dbReference>
<dbReference type="GO" id="GO:0005524">
    <property type="term" value="F:ATP binding"/>
    <property type="evidence" value="ECO:0007669"/>
    <property type="project" value="UniProtKB-UniRule"/>
</dbReference>
<evidence type="ECO:0000256" key="6">
    <source>
        <dbReference type="ARBA" id="ARBA00022741"/>
    </source>
</evidence>
<dbReference type="EC" id="6.3.2.9" evidence="9 10"/>
<dbReference type="InterPro" id="IPR013221">
    <property type="entry name" value="Mur_ligase_cen"/>
</dbReference>
<dbReference type="AlphaFoldDB" id="A0A2N1J252"/>
<evidence type="ECO:0000256" key="7">
    <source>
        <dbReference type="ARBA" id="ARBA00022840"/>
    </source>
</evidence>
<feature type="domain" description="Mur ligase C-terminal" evidence="11">
    <location>
        <begin position="254"/>
        <end position="363"/>
    </location>
</feature>
<keyword evidence="3 9" id="KW-0963">Cytoplasm</keyword>
<evidence type="ECO:0000259" key="12">
    <source>
        <dbReference type="Pfam" id="PF08245"/>
    </source>
</evidence>
<evidence type="ECO:0000256" key="10">
    <source>
        <dbReference type="RuleBase" id="RU003664"/>
    </source>
</evidence>
<dbReference type="GO" id="GO:0008764">
    <property type="term" value="F:UDP-N-acetylmuramoylalanine-D-glutamate ligase activity"/>
    <property type="evidence" value="ECO:0007669"/>
    <property type="project" value="UniProtKB-UniRule"/>
</dbReference>
<dbReference type="Proteomes" id="UP000233248">
    <property type="component" value="Unassembled WGS sequence"/>
</dbReference>
<dbReference type="Gene3D" id="3.40.1190.10">
    <property type="entry name" value="Mur-like, catalytic domain"/>
    <property type="match status" value="1"/>
</dbReference>
<evidence type="ECO:0000256" key="5">
    <source>
        <dbReference type="ARBA" id="ARBA00022618"/>
    </source>
</evidence>
<dbReference type="GO" id="GO:0005737">
    <property type="term" value="C:cytoplasm"/>
    <property type="evidence" value="ECO:0007669"/>
    <property type="project" value="UniProtKB-SubCell"/>
</dbReference>
<keyword evidence="8 9" id="KW-0131">Cell cycle</keyword>
<keyword evidence="14" id="KW-1185">Reference proteome</keyword>
<dbReference type="GO" id="GO:0009252">
    <property type="term" value="P:peptidoglycan biosynthetic process"/>
    <property type="evidence" value="ECO:0007669"/>
    <property type="project" value="UniProtKB-UniRule"/>
</dbReference>
<evidence type="ECO:0000256" key="9">
    <source>
        <dbReference type="HAMAP-Rule" id="MF_00639"/>
    </source>
</evidence>
<dbReference type="PROSITE" id="PS01011">
    <property type="entry name" value="FOLYLPOLYGLU_SYNT_1"/>
    <property type="match status" value="1"/>
</dbReference>
<evidence type="ECO:0000256" key="1">
    <source>
        <dbReference type="ARBA" id="ARBA00004496"/>
    </source>
</evidence>
<dbReference type="GO" id="GO:0004326">
    <property type="term" value="F:tetrahydrofolylpolyglutamate synthase activity"/>
    <property type="evidence" value="ECO:0007669"/>
    <property type="project" value="InterPro"/>
</dbReference>
<evidence type="ECO:0000256" key="3">
    <source>
        <dbReference type="ARBA" id="ARBA00022490"/>
    </source>
</evidence>
<dbReference type="Gene3D" id="3.90.190.20">
    <property type="entry name" value="Mur ligase, C-terminal domain"/>
    <property type="match status" value="1"/>
</dbReference>
<dbReference type="PANTHER" id="PTHR43692:SF1">
    <property type="entry name" value="UDP-N-ACETYLMURAMOYLALANINE--D-GLUTAMATE LIGASE"/>
    <property type="match status" value="1"/>
</dbReference>
<dbReference type="OrthoDB" id="9809796at2"/>
<gene>
    <name evidence="9" type="primary">murD</name>
    <name evidence="13" type="ORF">CP960_08185</name>
</gene>
<dbReference type="InterPro" id="IPR036565">
    <property type="entry name" value="Mur-like_cat_sf"/>
</dbReference>
<dbReference type="SUPFAM" id="SSF53244">
    <property type="entry name" value="MurD-like peptide ligases, peptide-binding domain"/>
    <property type="match status" value="1"/>
</dbReference>
<keyword evidence="6 9" id="KW-0547">Nucleotide-binding</keyword>
<dbReference type="GO" id="GO:0051301">
    <property type="term" value="P:cell division"/>
    <property type="evidence" value="ECO:0007669"/>
    <property type="project" value="UniProtKB-KW"/>
</dbReference>
<comment type="catalytic activity">
    <reaction evidence="9 10">
        <text>UDP-N-acetyl-alpha-D-muramoyl-L-alanine + D-glutamate + ATP = UDP-N-acetyl-alpha-D-muramoyl-L-alanyl-D-glutamate + ADP + phosphate + H(+)</text>
        <dbReference type="Rhea" id="RHEA:16429"/>
        <dbReference type="ChEBI" id="CHEBI:15378"/>
        <dbReference type="ChEBI" id="CHEBI:29986"/>
        <dbReference type="ChEBI" id="CHEBI:30616"/>
        <dbReference type="ChEBI" id="CHEBI:43474"/>
        <dbReference type="ChEBI" id="CHEBI:83898"/>
        <dbReference type="ChEBI" id="CHEBI:83900"/>
        <dbReference type="ChEBI" id="CHEBI:456216"/>
        <dbReference type="EC" id="6.3.2.9"/>
    </reaction>
</comment>
<dbReference type="InterPro" id="IPR005762">
    <property type="entry name" value="MurD"/>
</dbReference>
<keyword evidence="9 10" id="KW-0961">Cell wall biogenesis/degradation</keyword>
<accession>A0A2N1J252</accession>
<dbReference type="RefSeq" id="WP_101184935.1">
    <property type="nucleotide sequence ID" value="NZ_CP031218.1"/>
</dbReference>
<feature type="binding site" evidence="9">
    <location>
        <begin position="82"/>
        <end position="88"/>
    </location>
    <ligand>
        <name>ATP</name>
        <dbReference type="ChEBI" id="CHEBI:30616"/>
    </ligand>
</feature>
<proteinExistence type="inferred from homology"/>
<dbReference type="Pfam" id="PF08245">
    <property type="entry name" value="Mur_ligase_M"/>
    <property type="match status" value="1"/>
</dbReference>
<dbReference type="SUPFAM" id="SSF53623">
    <property type="entry name" value="MurD-like peptide ligases, catalytic domain"/>
    <property type="match status" value="1"/>
</dbReference>
<evidence type="ECO:0000313" key="14">
    <source>
        <dbReference type="Proteomes" id="UP000233248"/>
    </source>
</evidence>
<evidence type="ECO:0000256" key="4">
    <source>
        <dbReference type="ARBA" id="ARBA00022598"/>
    </source>
</evidence>
<keyword evidence="4 9" id="KW-0436">Ligase</keyword>
<sequence>MSEKKLRVLGKGITAQAIKDNFKNVELYDDSNFHMYDATSDELTVVSPGIPPYNEMVKKSNCVISDYDLLSDDMPFSIWISGTNGKTTTTQMCQHLLKEYGSVCGGNIGTPISSLDKNSKIWILETSSFTLHYTNKAKPNLYILLPISEDHISWHGSFQEYKNAKLKPLEQMLEGEIAIVPKEFENYNTNASLITYDNSDDLCKKFDIDKSKINFKEPFLMDALLALATKKIIFDLVDYEKINSFKVDEHKVEEFLDKKNRVWINDSKATNVDATINAINTYKEKNIHLILGGDDKGANLEPLFNYLKDKKVQIYAIGTNYERIIKLSNKFCVDSYEVKTLDKAVEKIDMNYHENDIAMLSPAASSLDQFSSYASRGKLFKELVNNLS</sequence>
<feature type="domain" description="Mur ligase central" evidence="12">
    <location>
        <begin position="80"/>
        <end position="199"/>
    </location>
</feature>
<keyword evidence="9 10" id="KW-0573">Peptidoglycan synthesis</keyword>
<keyword evidence="7 9" id="KW-0067">ATP-binding</keyword>
<dbReference type="GO" id="GO:0071555">
    <property type="term" value="P:cell wall organization"/>
    <property type="evidence" value="ECO:0007669"/>
    <property type="project" value="UniProtKB-KW"/>
</dbReference>
<evidence type="ECO:0000256" key="2">
    <source>
        <dbReference type="ARBA" id="ARBA00004752"/>
    </source>
</evidence>
<reference evidence="13 14" key="1">
    <citation type="submission" date="2017-09" db="EMBL/GenBank/DDBJ databases">
        <title>Genomics of the genus Arcobacter.</title>
        <authorList>
            <person name="Perez-Cataluna A."/>
            <person name="Figueras M.J."/>
            <person name="Salas-Masso N."/>
        </authorList>
    </citation>
    <scope>NUCLEOTIDE SEQUENCE [LARGE SCALE GENOMIC DNA]</scope>
    <source>
        <strain evidence="13 14">DSM 18005</strain>
    </source>
</reference>
<dbReference type="HAMAP" id="MF_00639">
    <property type="entry name" value="MurD"/>
    <property type="match status" value="1"/>
</dbReference>
<dbReference type="Pfam" id="PF02875">
    <property type="entry name" value="Mur_ligase_C"/>
    <property type="match status" value="1"/>
</dbReference>
<comment type="function">
    <text evidence="9 10">Cell wall formation. Catalyzes the addition of glutamate to the nucleotide precursor UDP-N-acetylmuramoyl-L-alanine (UMA).</text>
</comment>
<organism evidence="13 14">
    <name type="scientific">Malaciobacter halophilus</name>
    <dbReference type="NCBI Taxonomy" id="197482"/>
    <lineage>
        <taxon>Bacteria</taxon>
        <taxon>Pseudomonadati</taxon>
        <taxon>Campylobacterota</taxon>
        <taxon>Epsilonproteobacteria</taxon>
        <taxon>Campylobacterales</taxon>
        <taxon>Arcobacteraceae</taxon>
        <taxon>Malaciobacter</taxon>
    </lineage>
</organism>
<evidence type="ECO:0000313" key="13">
    <source>
        <dbReference type="EMBL" id="PKI80640.1"/>
    </source>
</evidence>
<protein>
    <recommendedName>
        <fullName evidence="9 10">UDP-N-acetylmuramoylalanine--D-glutamate ligase</fullName>
        <ecNumber evidence="9 10">6.3.2.9</ecNumber>
    </recommendedName>
    <alternativeName>
        <fullName evidence="9">D-glutamic acid-adding enzyme</fullName>
    </alternativeName>
    <alternativeName>
        <fullName evidence="9">UDP-N-acetylmuramoyl-L-alanyl-D-glutamate synthetase</fullName>
    </alternativeName>
</protein>
<dbReference type="InterPro" id="IPR036615">
    <property type="entry name" value="Mur_ligase_C_dom_sf"/>
</dbReference>
<comment type="pathway">
    <text evidence="2 9 10">Cell wall biogenesis; peptidoglycan biosynthesis.</text>
</comment>
<keyword evidence="9 10" id="KW-0133">Cell shape</keyword>
<dbReference type="GO" id="GO:0008360">
    <property type="term" value="P:regulation of cell shape"/>
    <property type="evidence" value="ECO:0007669"/>
    <property type="project" value="UniProtKB-KW"/>
</dbReference>
<name>A0A2N1J252_9BACT</name>
<dbReference type="UniPathway" id="UPA00219"/>
<dbReference type="PANTHER" id="PTHR43692">
    <property type="entry name" value="UDP-N-ACETYLMURAMOYLALANINE--D-GLUTAMATE LIGASE"/>
    <property type="match status" value="1"/>
</dbReference>
<comment type="subcellular location">
    <subcellularLocation>
        <location evidence="1 9 10">Cytoplasm</location>
    </subcellularLocation>
</comment>
<keyword evidence="5 9" id="KW-0132">Cell division</keyword>
<dbReference type="NCBIfam" id="TIGR01087">
    <property type="entry name" value="murD"/>
    <property type="match status" value="1"/>
</dbReference>
<comment type="similarity">
    <text evidence="9">Belongs to the MurCDEF family.</text>
</comment>
<dbReference type="InterPro" id="IPR004101">
    <property type="entry name" value="Mur_ligase_C"/>
</dbReference>